<feature type="non-terminal residue" evidence="2">
    <location>
        <position position="90"/>
    </location>
</feature>
<name>A0AA38C8F7_TAXCH</name>
<dbReference type="InterPro" id="IPR050951">
    <property type="entry name" value="Retrovirus_Pol_polyprotein"/>
</dbReference>
<proteinExistence type="predicted"/>
<reference evidence="2 3" key="1">
    <citation type="journal article" date="2021" name="Nat. Plants">
        <title>The Taxus genome provides insights into paclitaxel biosynthesis.</title>
        <authorList>
            <person name="Xiong X."/>
            <person name="Gou J."/>
            <person name="Liao Q."/>
            <person name="Li Y."/>
            <person name="Zhou Q."/>
            <person name="Bi G."/>
            <person name="Li C."/>
            <person name="Du R."/>
            <person name="Wang X."/>
            <person name="Sun T."/>
            <person name="Guo L."/>
            <person name="Liang H."/>
            <person name="Lu P."/>
            <person name="Wu Y."/>
            <person name="Zhang Z."/>
            <person name="Ro D.K."/>
            <person name="Shang Y."/>
            <person name="Huang S."/>
            <person name="Yan J."/>
        </authorList>
    </citation>
    <scope>NUCLEOTIDE SEQUENCE [LARGE SCALE GENOMIC DNA]</scope>
    <source>
        <strain evidence="2">Ta-2019</strain>
    </source>
</reference>
<feature type="non-terminal residue" evidence="2">
    <location>
        <position position="1"/>
    </location>
</feature>
<dbReference type="Gene3D" id="3.30.420.10">
    <property type="entry name" value="Ribonuclease H-like superfamily/Ribonuclease H"/>
    <property type="match status" value="1"/>
</dbReference>
<comment type="caution">
    <text evidence="2">The sequence shown here is derived from an EMBL/GenBank/DDBJ whole genome shotgun (WGS) entry which is preliminary data.</text>
</comment>
<evidence type="ECO:0000313" key="3">
    <source>
        <dbReference type="Proteomes" id="UP000824469"/>
    </source>
</evidence>
<dbReference type="AlphaFoldDB" id="A0AA38C8F7"/>
<keyword evidence="3" id="KW-1185">Reference proteome</keyword>
<evidence type="ECO:0000259" key="1">
    <source>
        <dbReference type="PROSITE" id="PS50994"/>
    </source>
</evidence>
<dbReference type="InterPro" id="IPR012337">
    <property type="entry name" value="RNaseH-like_sf"/>
</dbReference>
<evidence type="ECO:0000313" key="2">
    <source>
        <dbReference type="EMBL" id="KAH9292619.1"/>
    </source>
</evidence>
<dbReference type="GO" id="GO:0015074">
    <property type="term" value="P:DNA integration"/>
    <property type="evidence" value="ECO:0007669"/>
    <property type="project" value="InterPro"/>
</dbReference>
<dbReference type="InterPro" id="IPR036397">
    <property type="entry name" value="RNaseH_sf"/>
</dbReference>
<dbReference type="PANTHER" id="PTHR37984">
    <property type="entry name" value="PROTEIN CBG26694"/>
    <property type="match status" value="1"/>
</dbReference>
<dbReference type="SUPFAM" id="SSF53098">
    <property type="entry name" value="Ribonuclease H-like"/>
    <property type="match status" value="1"/>
</dbReference>
<dbReference type="PANTHER" id="PTHR37984:SF5">
    <property type="entry name" value="PROTEIN NYNRIN-LIKE"/>
    <property type="match status" value="1"/>
</dbReference>
<gene>
    <name evidence="2" type="ORF">KI387_042195</name>
</gene>
<feature type="domain" description="Integrase catalytic" evidence="1">
    <location>
        <begin position="13"/>
        <end position="90"/>
    </location>
</feature>
<dbReference type="Proteomes" id="UP000824469">
    <property type="component" value="Unassembled WGS sequence"/>
</dbReference>
<dbReference type="PROSITE" id="PS50994">
    <property type="entry name" value="INTEGRASE"/>
    <property type="match status" value="1"/>
</dbReference>
<accession>A0AA38C8F7</accession>
<organism evidence="2 3">
    <name type="scientific">Taxus chinensis</name>
    <name type="common">Chinese yew</name>
    <name type="synonym">Taxus wallichiana var. chinensis</name>
    <dbReference type="NCBI Taxonomy" id="29808"/>
    <lineage>
        <taxon>Eukaryota</taxon>
        <taxon>Viridiplantae</taxon>
        <taxon>Streptophyta</taxon>
        <taxon>Embryophyta</taxon>
        <taxon>Tracheophyta</taxon>
        <taxon>Spermatophyta</taxon>
        <taxon>Pinopsida</taxon>
        <taxon>Pinidae</taxon>
        <taxon>Conifers II</taxon>
        <taxon>Cupressales</taxon>
        <taxon>Taxaceae</taxon>
        <taxon>Taxus</taxon>
    </lineage>
</organism>
<protein>
    <recommendedName>
        <fullName evidence="1">Integrase catalytic domain-containing protein</fullName>
    </recommendedName>
</protein>
<dbReference type="InterPro" id="IPR001584">
    <property type="entry name" value="Integrase_cat-core"/>
</dbReference>
<dbReference type="GO" id="GO:0003676">
    <property type="term" value="F:nucleic acid binding"/>
    <property type="evidence" value="ECO:0007669"/>
    <property type="project" value="InterPro"/>
</dbReference>
<dbReference type="EMBL" id="JAHRHJ020002777">
    <property type="protein sequence ID" value="KAH9292619.1"/>
    <property type="molecule type" value="Genomic_DNA"/>
</dbReference>
<sequence length="90" mass="10120">KQKLAALPLHPIQVDQPFVQWGLDFIGMINPPSSDGHKWVLTTTDYFTRWKEAVALKESNENVVMDFLEGIMTRFGVPFTVISDNALAVS</sequence>